<feature type="domain" description="HTH deoR-type" evidence="4">
    <location>
        <begin position="11"/>
        <end position="70"/>
    </location>
</feature>
<proteinExistence type="predicted"/>
<keyword evidence="3" id="KW-0804">Transcription</keyword>
<dbReference type="InterPro" id="IPR011991">
    <property type="entry name" value="ArsR-like_HTH"/>
</dbReference>
<organism evidence="5 6">
    <name type="scientific">Paenibacillus tyrfis</name>
    <dbReference type="NCBI Taxonomy" id="1501230"/>
    <lineage>
        <taxon>Bacteria</taxon>
        <taxon>Bacillati</taxon>
        <taxon>Bacillota</taxon>
        <taxon>Bacilli</taxon>
        <taxon>Bacillales</taxon>
        <taxon>Paenibacillaceae</taxon>
        <taxon>Paenibacillus</taxon>
    </lineage>
</organism>
<dbReference type="Pfam" id="PF08279">
    <property type="entry name" value="HTH_11"/>
    <property type="match status" value="1"/>
</dbReference>
<dbReference type="OrthoDB" id="155998at2"/>
<evidence type="ECO:0000256" key="2">
    <source>
        <dbReference type="ARBA" id="ARBA00023125"/>
    </source>
</evidence>
<dbReference type="GO" id="GO:0003677">
    <property type="term" value="F:DNA binding"/>
    <property type="evidence" value="ECO:0007669"/>
    <property type="project" value="UniProtKB-KW"/>
</dbReference>
<dbReference type="RefSeq" id="WP_036683365.1">
    <property type="nucleotide sequence ID" value="NZ_JNVM01000012.1"/>
</dbReference>
<evidence type="ECO:0000313" key="6">
    <source>
        <dbReference type="Proteomes" id="UP000028123"/>
    </source>
</evidence>
<name>A0A081P2W4_9BACL</name>
<dbReference type="Proteomes" id="UP000028123">
    <property type="component" value="Unassembled WGS sequence"/>
</dbReference>
<gene>
    <name evidence="5" type="ORF">ET33_04905</name>
</gene>
<reference evidence="5 6" key="1">
    <citation type="submission" date="2014-06" db="EMBL/GenBank/DDBJ databases">
        <title>Draft genome sequence of Paenibacillus sp. MSt1.</title>
        <authorList>
            <person name="Aw Y.K."/>
            <person name="Ong K.S."/>
            <person name="Gan H.M."/>
            <person name="Lee S.M."/>
        </authorList>
    </citation>
    <scope>NUCLEOTIDE SEQUENCE [LARGE SCALE GENOMIC DNA]</scope>
    <source>
        <strain evidence="5 6">MSt1</strain>
    </source>
</reference>
<evidence type="ECO:0000313" key="5">
    <source>
        <dbReference type="EMBL" id="KEQ25037.1"/>
    </source>
</evidence>
<keyword evidence="2" id="KW-0238">DNA-binding</keyword>
<dbReference type="CDD" id="cd00090">
    <property type="entry name" value="HTH_ARSR"/>
    <property type="match status" value="1"/>
</dbReference>
<protein>
    <submittedName>
        <fullName evidence="5">Transcriptional regulator</fullName>
    </submittedName>
</protein>
<dbReference type="InterPro" id="IPR036388">
    <property type="entry name" value="WH-like_DNA-bd_sf"/>
</dbReference>
<keyword evidence="6" id="KW-1185">Reference proteome</keyword>
<dbReference type="AlphaFoldDB" id="A0A081P2W4"/>
<dbReference type="PANTHER" id="PTHR38600:SF2">
    <property type="entry name" value="SLL0088 PROTEIN"/>
    <property type="match status" value="1"/>
</dbReference>
<keyword evidence="1" id="KW-0805">Transcription regulation</keyword>
<dbReference type="EMBL" id="JNVM01000012">
    <property type="protein sequence ID" value="KEQ25037.1"/>
    <property type="molecule type" value="Genomic_DNA"/>
</dbReference>
<dbReference type="SUPFAM" id="SSF46785">
    <property type="entry name" value="Winged helix' DNA-binding domain"/>
    <property type="match status" value="1"/>
</dbReference>
<dbReference type="Gene3D" id="1.10.10.10">
    <property type="entry name" value="Winged helix-like DNA-binding domain superfamily/Winged helix DNA-binding domain"/>
    <property type="match status" value="1"/>
</dbReference>
<dbReference type="InterPro" id="IPR001034">
    <property type="entry name" value="DeoR_HTH"/>
</dbReference>
<evidence type="ECO:0000256" key="1">
    <source>
        <dbReference type="ARBA" id="ARBA00023015"/>
    </source>
</evidence>
<evidence type="ECO:0000259" key="4">
    <source>
        <dbReference type="PROSITE" id="PS51000"/>
    </source>
</evidence>
<dbReference type="InterPro" id="IPR013196">
    <property type="entry name" value="HTH_11"/>
</dbReference>
<dbReference type="PANTHER" id="PTHR38600">
    <property type="entry name" value="TRANSCRIPTIONAL REGULATORY PROTEIN"/>
    <property type="match status" value="1"/>
</dbReference>
<dbReference type="InterPro" id="IPR036390">
    <property type="entry name" value="WH_DNA-bd_sf"/>
</dbReference>
<dbReference type="PROSITE" id="PS51000">
    <property type="entry name" value="HTH_DEOR_2"/>
    <property type="match status" value="1"/>
</dbReference>
<evidence type="ECO:0000256" key="3">
    <source>
        <dbReference type="ARBA" id="ARBA00023163"/>
    </source>
</evidence>
<dbReference type="eggNOG" id="COG2345">
    <property type="taxonomic scope" value="Bacteria"/>
</dbReference>
<accession>A0A081P2W4</accession>
<sequence length="216" mass="24835">MINIRSSYQEDRSTRRALLILLKKRGKISIQEAAEKLGISGVAVRRHIHELQKDQYVQTNILRQSAGRPTYLYSLTEKAGALFANGYDAIVNDLLDEVKDNFGDGQVSRLFQRRKERWLQRHEDTFRGLDLEKRVERLARLQEQEGYMVKVEKRGDGTFVFEEANCPIYQVAVRHRQACQCELSLFQALLAVPVARKECMAEGGRKCQYTINSGQA</sequence>
<dbReference type="GO" id="GO:0003700">
    <property type="term" value="F:DNA-binding transcription factor activity"/>
    <property type="evidence" value="ECO:0007669"/>
    <property type="project" value="InterPro"/>
</dbReference>
<comment type="caution">
    <text evidence="5">The sequence shown here is derived from an EMBL/GenBank/DDBJ whole genome shotgun (WGS) entry which is preliminary data.</text>
</comment>